<evidence type="ECO:0000313" key="5">
    <source>
        <dbReference type="EMBL" id="KAL3764154.1"/>
    </source>
</evidence>
<protein>
    <recommendedName>
        <fullName evidence="4">TRUD domain-containing protein</fullName>
    </recommendedName>
</protein>
<accession>A0ABD3MJQ6</accession>
<dbReference type="InterPro" id="IPR011760">
    <property type="entry name" value="PsdUridine_synth_TruD_insert"/>
</dbReference>
<keyword evidence="6" id="KW-1185">Reference proteome</keyword>
<comment type="caution">
    <text evidence="5">The sequence shown here is derived from an EMBL/GenBank/DDBJ whole genome shotgun (WGS) entry which is preliminary data.</text>
</comment>
<dbReference type="GO" id="GO:0001522">
    <property type="term" value="P:pseudouridine synthesis"/>
    <property type="evidence" value="ECO:0007669"/>
    <property type="project" value="UniProtKB-ARBA"/>
</dbReference>
<dbReference type="PROSITE" id="PS50984">
    <property type="entry name" value="TRUD"/>
    <property type="match status" value="1"/>
</dbReference>
<feature type="region of interest" description="Disordered" evidence="3">
    <location>
        <begin position="188"/>
        <end position="226"/>
    </location>
</feature>
<name>A0ABD3MJQ6_9STRA</name>
<dbReference type="EMBL" id="JALLBG020000108">
    <property type="protein sequence ID" value="KAL3764154.1"/>
    <property type="molecule type" value="Genomic_DNA"/>
</dbReference>
<feature type="compositionally biased region" description="Gly residues" evidence="3">
    <location>
        <begin position="207"/>
        <end position="218"/>
    </location>
</feature>
<feature type="compositionally biased region" description="Polar residues" evidence="3">
    <location>
        <begin position="74"/>
        <end position="90"/>
    </location>
</feature>
<dbReference type="CDD" id="cd02576">
    <property type="entry name" value="PseudoU_synth_ScPUS7"/>
    <property type="match status" value="1"/>
</dbReference>
<dbReference type="PANTHER" id="PTHR13326:SF21">
    <property type="entry name" value="PSEUDOURIDYLATE SYNTHASE PUS7L"/>
    <property type="match status" value="1"/>
</dbReference>
<gene>
    <name evidence="5" type="ORF">ACHAWU_003966</name>
</gene>
<sequence>MTNRYDEVEHRFGIRAYASPHGGFAAVVKARYSDFIVHEVDLDGNIARLESVELAEVNASSSDKKRKASEVPDLSSTRDTIDNSCSSNKANGAAEGVPKIDWDNCEQELVKLLDATHGRELISFLQHHETKTGEAESKDDNVGKFYTLPAISDKEIRRSIHQLIKSPAFNSVARADNTDGKIRIWHKKFESDMPADSHGGDRNRNNGRGGGQRGGGGRSSTPWPKDRPDFLRFVLYKENVDTTTAAKDVIRMARMNPSRGINYAGMKDKRGITTQFCSIYRTEKETLLAVNNIKSNATPENSGGCGNTTSNGSSIIKLGNFEYSSAEVKLGALSGNRFDVVLRNVDIGEVSVGGSNKTRRQQVLEICESAGTALKTNGFVNYFGMQRFGKYHDTHLVGIAILKGDFEAAIDIIMEEKPDEHPRIADARKQWANRFESIDLSKEENAANAAEAERKVARAIHNSLGRFLNCEKSIVSSLAQKPRDYKRAFGSISKNMRSMFLHAYQSYLFNLAASERIESGGSTQIRVGDLVLIEDKSLGVEGGGTSGLKGKTVKMLDEQDLPTSMYSITDVVLPLVGTKILYPGGPSGNSFDELLKRDGISKEDLARIGAIDRDISMCGDYRKLICKPSDVDFEVREYSDPLQPLLQTDLMRVNGIDVAAKSTCISNRQELPQDDQEGNEDTIFGMTIGFTLPPSSYATIALRELTKRPTSSDYQSKLEVSGKCERNINFFTSTT</sequence>
<dbReference type="AlphaFoldDB" id="A0ABD3MJQ6"/>
<dbReference type="NCBIfam" id="TIGR00094">
    <property type="entry name" value="tRNA_TruD_broad"/>
    <property type="match status" value="1"/>
</dbReference>
<evidence type="ECO:0000256" key="2">
    <source>
        <dbReference type="ARBA" id="ARBA00023235"/>
    </source>
</evidence>
<dbReference type="PIRSF" id="PIRSF037016">
    <property type="entry name" value="Pseudouridin_synth_euk_prd"/>
    <property type="match status" value="1"/>
</dbReference>
<reference evidence="5 6" key="1">
    <citation type="submission" date="2024-10" db="EMBL/GenBank/DDBJ databases">
        <title>Updated reference genomes for cyclostephanoid diatoms.</title>
        <authorList>
            <person name="Roberts W.R."/>
            <person name="Alverson A.J."/>
        </authorList>
    </citation>
    <scope>NUCLEOTIDE SEQUENCE [LARGE SCALE GENOMIC DNA]</scope>
    <source>
        <strain evidence="5 6">AJA232-27</strain>
    </source>
</reference>
<proteinExistence type="inferred from homology"/>
<dbReference type="InterPro" id="IPR042214">
    <property type="entry name" value="TruD_catalytic"/>
</dbReference>
<evidence type="ECO:0000259" key="4">
    <source>
        <dbReference type="PROSITE" id="PS50984"/>
    </source>
</evidence>
<dbReference type="InterPro" id="IPR020103">
    <property type="entry name" value="PsdUridine_synth_cat_dom_sf"/>
</dbReference>
<dbReference type="Pfam" id="PF01142">
    <property type="entry name" value="TruD"/>
    <property type="match status" value="1"/>
</dbReference>
<dbReference type="SUPFAM" id="SSF55120">
    <property type="entry name" value="Pseudouridine synthase"/>
    <property type="match status" value="1"/>
</dbReference>
<feature type="region of interest" description="Disordered" evidence="3">
    <location>
        <begin position="58"/>
        <end position="90"/>
    </location>
</feature>
<keyword evidence="2" id="KW-0413">Isomerase</keyword>
<evidence type="ECO:0000256" key="3">
    <source>
        <dbReference type="SAM" id="MobiDB-lite"/>
    </source>
</evidence>
<dbReference type="InterPro" id="IPR001656">
    <property type="entry name" value="PsdUridine_synth_TruD"/>
</dbReference>
<dbReference type="Proteomes" id="UP001530293">
    <property type="component" value="Unassembled WGS sequence"/>
</dbReference>
<organism evidence="5 6">
    <name type="scientific">Discostella pseudostelligera</name>
    <dbReference type="NCBI Taxonomy" id="259834"/>
    <lineage>
        <taxon>Eukaryota</taxon>
        <taxon>Sar</taxon>
        <taxon>Stramenopiles</taxon>
        <taxon>Ochrophyta</taxon>
        <taxon>Bacillariophyta</taxon>
        <taxon>Coscinodiscophyceae</taxon>
        <taxon>Thalassiosirophycidae</taxon>
        <taxon>Stephanodiscales</taxon>
        <taxon>Stephanodiscaceae</taxon>
        <taxon>Discostella</taxon>
    </lineage>
</organism>
<dbReference type="PANTHER" id="PTHR13326">
    <property type="entry name" value="TRNA PSEUDOURIDINE SYNTHASE D"/>
    <property type="match status" value="1"/>
</dbReference>
<dbReference type="GO" id="GO:0009982">
    <property type="term" value="F:pseudouridine synthase activity"/>
    <property type="evidence" value="ECO:0007669"/>
    <property type="project" value="UniProtKB-ARBA"/>
</dbReference>
<evidence type="ECO:0000256" key="1">
    <source>
        <dbReference type="ARBA" id="ARBA00007953"/>
    </source>
</evidence>
<feature type="domain" description="TRUD" evidence="4">
    <location>
        <begin position="378"/>
        <end position="627"/>
    </location>
</feature>
<evidence type="ECO:0000313" key="6">
    <source>
        <dbReference type="Proteomes" id="UP001530293"/>
    </source>
</evidence>
<dbReference type="Gene3D" id="3.30.2350.20">
    <property type="entry name" value="TruD, catalytic domain"/>
    <property type="match status" value="2"/>
</dbReference>
<comment type="similarity">
    <text evidence="1">Belongs to the pseudouridine synthase TruD family.</text>
</comment>